<dbReference type="STRING" id="309803.CTN_0703"/>
<dbReference type="InterPro" id="IPR043740">
    <property type="entry name" value="DUF5685"/>
</dbReference>
<keyword evidence="2" id="KW-1185">Reference proteome</keyword>
<dbReference type="KEGG" id="tna:CTN_0703"/>
<evidence type="ECO:0000313" key="1">
    <source>
        <dbReference type="EMBL" id="ACM22879.1"/>
    </source>
</evidence>
<protein>
    <submittedName>
        <fullName evidence="1">Uncharacterized protein</fullName>
    </submittedName>
</protein>
<dbReference type="EMBL" id="CP000916">
    <property type="protein sequence ID" value="ACM22879.1"/>
    <property type="molecule type" value="Genomic_DNA"/>
</dbReference>
<organism evidence="1 2">
    <name type="scientific">Thermotoga neapolitana (strain ATCC 49049 / DSM 4359 / NBRC 107923 / NS-E)</name>
    <dbReference type="NCBI Taxonomy" id="309803"/>
    <lineage>
        <taxon>Bacteria</taxon>
        <taxon>Thermotogati</taxon>
        <taxon>Thermotogota</taxon>
        <taxon>Thermotogae</taxon>
        <taxon>Thermotogales</taxon>
        <taxon>Thermotogaceae</taxon>
        <taxon>Thermotoga</taxon>
    </lineage>
</organism>
<dbReference type="Pfam" id="PF18937">
    <property type="entry name" value="DUF5685"/>
    <property type="match status" value="1"/>
</dbReference>
<dbReference type="Proteomes" id="UP000000445">
    <property type="component" value="Chromosome"/>
</dbReference>
<gene>
    <name evidence="1" type="ordered locus">CTN_0703</name>
</gene>
<reference evidence="1 2" key="1">
    <citation type="journal article" date="2009" name="Biosci. Biotechnol. Biochem.">
        <title>WeGAS: a web-based microbial genome annotation system.</title>
        <authorList>
            <person name="Lee D."/>
            <person name="Seo H."/>
            <person name="Park C."/>
            <person name="Park K."/>
        </authorList>
    </citation>
    <scope>NUCLEOTIDE SEQUENCE [LARGE SCALE GENOMIC DNA]</scope>
    <source>
        <strain evidence="2">ATCC 49049 / DSM 4359 / NBRC 107923 / NS-E</strain>
    </source>
</reference>
<dbReference type="HOGENOM" id="CLU_067295_0_0_0"/>
<proteinExistence type="predicted"/>
<evidence type="ECO:0000313" key="2">
    <source>
        <dbReference type="Proteomes" id="UP000000445"/>
    </source>
</evidence>
<name>B9K7E6_THENN</name>
<dbReference type="RefSeq" id="WP_015919198.1">
    <property type="nucleotide sequence ID" value="NC_011978.1"/>
</dbReference>
<sequence>MMFGYIKPLKCELKVREYEEFRRYYCGVCRALKRYSIVPRLLLTYEAASLSLLLSSLKGEHVERKRNFCFFTLKKVEYYQSESINRVAEIFVALLSEKMRDNYLDTKNPIYLLVKSFLKKDPKISKLFDRFYTLERKKANFEELAKEQGRILGKILESTVEEEDQRRILYHLGVHLGEWLYIVDALDDFEKDKKKGVYNPLVEEYRDFERAKNAVKDVLEMCINEIWKAYDLLNLKRNRSILDNIMYLGAPAVTERIFMKQRESSPAGKT</sequence>
<dbReference type="AlphaFoldDB" id="B9K7E6"/>
<dbReference type="eggNOG" id="ENOG502Z8PZ">
    <property type="taxonomic scope" value="Bacteria"/>
</dbReference>
<accession>B9K7E6</accession>